<feature type="non-terminal residue" evidence="11">
    <location>
        <position position="605"/>
    </location>
</feature>
<evidence type="ECO:0000256" key="3">
    <source>
        <dbReference type="ARBA" id="ARBA00010767"/>
    </source>
</evidence>
<evidence type="ECO:0000256" key="10">
    <source>
        <dbReference type="SAM" id="MobiDB-lite"/>
    </source>
</evidence>
<dbReference type="PANTHER" id="PTHR16299:SF2">
    <property type="entry name" value="CENTROSOMAL PROTEIN KIZUNA"/>
    <property type="match status" value="1"/>
</dbReference>
<keyword evidence="5" id="KW-0963">Cytoplasm</keyword>
<keyword evidence="6" id="KW-0206">Cytoskeleton</keyword>
<proteinExistence type="inferred from homology"/>
<evidence type="ECO:0000256" key="2">
    <source>
        <dbReference type="ARBA" id="ARBA00004300"/>
    </source>
</evidence>
<feature type="compositionally biased region" description="Basic and acidic residues" evidence="10">
    <location>
        <begin position="200"/>
        <end position="216"/>
    </location>
</feature>
<dbReference type="Proteomes" id="UP000661971">
    <property type="component" value="Unassembled WGS sequence"/>
</dbReference>
<protein>
    <recommendedName>
        <fullName evidence="4">Centrosomal protein kizuna</fullName>
    </recommendedName>
    <alternativeName>
        <fullName evidence="9">Polo-like kinase 1 substrate 1</fullName>
    </alternativeName>
</protein>
<evidence type="ECO:0000256" key="5">
    <source>
        <dbReference type="ARBA" id="ARBA00022490"/>
    </source>
</evidence>
<dbReference type="GO" id="GO:0005813">
    <property type="term" value="C:centrosome"/>
    <property type="evidence" value="ECO:0007669"/>
    <property type="project" value="UniProtKB-SubCell"/>
</dbReference>
<dbReference type="AlphaFoldDB" id="A0A851TF60"/>
<dbReference type="InterPro" id="IPR026742">
    <property type="entry name" value="Centrosomal_kizuma"/>
</dbReference>
<accession>A0A851TF60</accession>
<evidence type="ECO:0000313" key="11">
    <source>
        <dbReference type="EMBL" id="NXD14476.1"/>
    </source>
</evidence>
<comment type="similarity">
    <text evidence="3">Belongs to the kizuna family.</text>
</comment>
<organism evidence="11 12">
    <name type="scientific">Nothocercus nigrocapillus</name>
    <dbReference type="NCBI Taxonomy" id="1977171"/>
    <lineage>
        <taxon>Eukaryota</taxon>
        <taxon>Metazoa</taxon>
        <taxon>Chordata</taxon>
        <taxon>Craniata</taxon>
        <taxon>Vertebrata</taxon>
        <taxon>Euteleostomi</taxon>
        <taxon>Archelosauria</taxon>
        <taxon>Archosauria</taxon>
        <taxon>Dinosauria</taxon>
        <taxon>Saurischia</taxon>
        <taxon>Theropoda</taxon>
        <taxon>Coelurosauria</taxon>
        <taxon>Aves</taxon>
        <taxon>Palaeognathae</taxon>
        <taxon>Tinamiformes</taxon>
        <taxon>Tinamidae</taxon>
        <taxon>Nothocercus</taxon>
    </lineage>
</organism>
<evidence type="ECO:0000256" key="4">
    <source>
        <dbReference type="ARBA" id="ARBA00013872"/>
    </source>
</evidence>
<sequence length="605" mass="65834">QVPLIARQAGINPGTAASRGLYHPATIFMGRQMSAISSTEDFSTQQKSFQPTKSFSISDPYSCRQAAQSSNVTDSCVVQTNSDMQCLNKPDKIDVETDLQMGEEMPVTSSISSENGRTCCSAIESNMNNRQINLAGIEKSAELSLPPHQRLSPENRTSDLESDSSSRSVKAVVTSEHLGAKEGRSKQPVPSISTPAPIVSKKEHPQEGLPEPEHHTNNSKPTSSDSSSDLTVSVTEEDDIVNATELQQRLGDTHSKVALKAVSLDREGDTRPAGDFSLQSPNFCPAEEEPSASPVLEGDSLTLEGFSRLLQLVEDLVEMGSPRCLALYQRGSTSAAKMNQLISFCNQAGSLKEEDLEACEAVVLHQLQHLLQSTLNGCLLPETALDAQGRPIVEKQIRSEQQLDLAVLWACLSKHALFLKKHRVLLPNEVTKMFDTLLISEKKLRGAQALQLSREVLPEECEDRSSVQSNESSYSLPSILKDRGEAAPAEHAPRRPDSLGAGKQEVTSWCEDESKEESVVEAIPITGKSAKTSEAKKRQDVSSGAGSASNEGRSPLPRMESRRGMVAAVRSKAFWGESDDSNSDIEAALRPQTHNTEDDFDDFYD</sequence>
<dbReference type="EMBL" id="WBNA01000253">
    <property type="protein sequence ID" value="NXD14476.1"/>
    <property type="molecule type" value="Genomic_DNA"/>
</dbReference>
<feature type="region of interest" description="Disordered" evidence="10">
    <location>
        <begin position="483"/>
        <end position="605"/>
    </location>
</feature>
<evidence type="ECO:0000256" key="1">
    <source>
        <dbReference type="ARBA" id="ARBA00004120"/>
    </source>
</evidence>
<feature type="compositionally biased region" description="Polar residues" evidence="10">
    <location>
        <begin position="541"/>
        <end position="552"/>
    </location>
</feature>
<dbReference type="GO" id="GO:0007051">
    <property type="term" value="P:spindle organization"/>
    <property type="evidence" value="ECO:0007669"/>
    <property type="project" value="InterPro"/>
</dbReference>
<comment type="function">
    <text evidence="8">Centrosomal protein required for establishing a robust mitotic centrosome architecture that can endure the forces that converge on the centrosomes during spindle formation. Required for stabilizing the expanded pericentriolar material around the centriole.</text>
</comment>
<evidence type="ECO:0000313" key="12">
    <source>
        <dbReference type="Proteomes" id="UP000661971"/>
    </source>
</evidence>
<evidence type="ECO:0000256" key="6">
    <source>
        <dbReference type="ARBA" id="ARBA00023212"/>
    </source>
</evidence>
<keyword evidence="12" id="KW-1185">Reference proteome</keyword>
<comment type="subcellular location">
    <subcellularLocation>
        <location evidence="1">Cytoplasm</location>
        <location evidence="1">Cytoskeleton</location>
        <location evidence="1">Cilium basal body</location>
    </subcellularLocation>
    <subcellularLocation>
        <location evidence="2">Cytoplasm</location>
        <location evidence="2">Cytoskeleton</location>
        <location evidence="2">Microtubule organizing center</location>
        <location evidence="2">Centrosome</location>
    </subcellularLocation>
</comment>
<dbReference type="PANTHER" id="PTHR16299">
    <property type="entry name" value="CENTROSOMAL PROTEIN KIZUNA"/>
    <property type="match status" value="1"/>
</dbReference>
<feature type="compositionally biased region" description="Basic and acidic residues" evidence="10">
    <location>
        <begin position="531"/>
        <end position="540"/>
    </location>
</feature>
<reference evidence="12" key="1">
    <citation type="submission" date="2023-07" db="EMBL/GenBank/DDBJ databases">
        <title>Bird 10,000 Genomes (B10K) Project - Family phase.</title>
        <authorList>
            <person name="Zhang G."/>
        </authorList>
    </citation>
    <scope>NUCLEOTIDE SEQUENCE [LARGE SCALE GENOMIC DNA]</scope>
</reference>
<evidence type="ECO:0000256" key="8">
    <source>
        <dbReference type="ARBA" id="ARBA00024919"/>
    </source>
</evidence>
<feature type="compositionally biased region" description="Low complexity" evidence="10">
    <location>
        <begin position="222"/>
        <end position="234"/>
    </location>
</feature>
<feature type="non-terminal residue" evidence="11">
    <location>
        <position position="1"/>
    </location>
</feature>
<name>A0A851TF60_9AVES</name>
<evidence type="ECO:0000256" key="7">
    <source>
        <dbReference type="ARBA" id="ARBA00023273"/>
    </source>
</evidence>
<keyword evidence="7" id="KW-0966">Cell projection</keyword>
<evidence type="ECO:0000256" key="9">
    <source>
        <dbReference type="ARBA" id="ARBA00031153"/>
    </source>
</evidence>
<comment type="caution">
    <text evidence="11">The sequence shown here is derived from an EMBL/GenBank/DDBJ whole genome shotgun (WGS) entry which is preliminary data.</text>
</comment>
<feature type="region of interest" description="Disordered" evidence="10">
    <location>
        <begin position="143"/>
        <end position="234"/>
    </location>
</feature>
<gene>
    <name evidence="11" type="primary">Kiz</name>
    <name evidence="11" type="ORF">NOTNIG_R14466</name>
</gene>